<reference evidence="1 2" key="1">
    <citation type="submission" date="2019-09" db="EMBL/GenBank/DDBJ databases">
        <authorList>
            <person name="Depoorter E."/>
        </authorList>
    </citation>
    <scope>NUCLEOTIDE SEQUENCE [LARGE SCALE GENOMIC DNA]</scope>
    <source>
        <strain evidence="1">LMG 20980</strain>
    </source>
</reference>
<sequence length="32" mass="3047">MLRAALLKIAAGVAPPDLTAASGALGAALDRA</sequence>
<dbReference type="EMBL" id="CABVLY010000020">
    <property type="protein sequence ID" value="VVU51938.1"/>
    <property type="molecule type" value="Genomic_DNA"/>
</dbReference>
<gene>
    <name evidence="1" type="ORF">BAN20980_04661</name>
</gene>
<evidence type="ECO:0000313" key="1">
    <source>
        <dbReference type="EMBL" id="VVU51938.1"/>
    </source>
</evidence>
<proteinExistence type="predicted"/>
<protein>
    <submittedName>
        <fullName evidence="1">Uncharacterized protein</fullName>
    </submittedName>
</protein>
<dbReference type="AlphaFoldDB" id="A0A6P2GDY5"/>
<accession>A0A6P2GDY5</accession>
<evidence type="ECO:0000313" key="2">
    <source>
        <dbReference type="Proteomes" id="UP000494201"/>
    </source>
</evidence>
<name>A0A6P2GDY5_9BURK</name>
<organism evidence="1 2">
    <name type="scientific">Burkholderia anthina</name>
    <dbReference type="NCBI Taxonomy" id="179879"/>
    <lineage>
        <taxon>Bacteria</taxon>
        <taxon>Pseudomonadati</taxon>
        <taxon>Pseudomonadota</taxon>
        <taxon>Betaproteobacteria</taxon>
        <taxon>Burkholderiales</taxon>
        <taxon>Burkholderiaceae</taxon>
        <taxon>Burkholderia</taxon>
        <taxon>Burkholderia cepacia complex</taxon>
    </lineage>
</organism>
<dbReference type="Proteomes" id="UP000494201">
    <property type="component" value="Unassembled WGS sequence"/>
</dbReference>